<reference evidence="1" key="1">
    <citation type="journal article" date="2018" name="Genome Biol.">
        <title>SKESA: strategic k-mer extension for scrupulous assemblies.</title>
        <authorList>
            <person name="Souvorov A."/>
            <person name="Agarwala R."/>
            <person name="Lipman D.J."/>
        </authorList>
    </citation>
    <scope>NUCLEOTIDE SEQUENCE</scope>
    <source>
        <strain evidence="1">Salmonella enterica</strain>
    </source>
</reference>
<dbReference type="SUPFAM" id="SSF55729">
    <property type="entry name" value="Acyl-CoA N-acyltransferases (Nat)"/>
    <property type="match status" value="1"/>
</dbReference>
<name>A0A5J0XH13_SALET</name>
<dbReference type="InterPro" id="IPR022484">
    <property type="entry name" value="PEP-CTERM/exosrtase_acylTfrase"/>
</dbReference>
<sequence>MKSRKELTLTSHNTNRQLRLLTELSEKFTHLIADTDTLRQECFKLRYKVYCEENDWLQKENSYGLLKIEKDIYDNHSAHGLLIHKQTGLFAGTVRIILNKTTTSSNMLPIYLLCQRNKLIMPDLVPIENIGEVSRFCIPKSYRNIILRYENQTTKNYSHVSHSISDIMTINLIKLLLNLAKENNILQWVAEMTPSLIIHLEKLGIYFDKVGHLINYYGMRQICYKKLDELIIKINIERPDIWNLISKNS</sequence>
<protein>
    <submittedName>
        <fullName evidence="1">PEP-CTERM/exosortase system-associated acyltransferase</fullName>
    </submittedName>
</protein>
<keyword evidence="1" id="KW-0012">Acyltransferase</keyword>
<dbReference type="NCBIfam" id="TIGR03694">
    <property type="entry name" value="exosort_acyl"/>
    <property type="match status" value="1"/>
</dbReference>
<dbReference type="Pfam" id="PF13444">
    <property type="entry name" value="Acetyltransf_5"/>
    <property type="match status" value="1"/>
</dbReference>
<keyword evidence="1" id="KW-0808">Transferase</keyword>
<dbReference type="InterPro" id="IPR016181">
    <property type="entry name" value="Acyl_CoA_acyltransferase"/>
</dbReference>
<gene>
    <name evidence="1" type="ORF">G2825_09055</name>
</gene>
<organism evidence="1">
    <name type="scientific">Salmonella enterica subsp. enterica serovar Agama</name>
    <dbReference type="NCBI Taxonomy" id="399581"/>
    <lineage>
        <taxon>Bacteria</taxon>
        <taxon>Pseudomonadati</taxon>
        <taxon>Pseudomonadota</taxon>
        <taxon>Gammaproteobacteria</taxon>
        <taxon>Enterobacterales</taxon>
        <taxon>Enterobacteriaceae</taxon>
        <taxon>Salmonella</taxon>
    </lineage>
</organism>
<comment type="caution">
    <text evidence="1">The sequence shown here is derived from an EMBL/GenBank/DDBJ whole genome shotgun (WGS) entry which is preliminary data.</text>
</comment>
<accession>A0A5J0XH13</accession>
<dbReference type="EMBL" id="DAAQRO010000005">
    <property type="protein sequence ID" value="HAE0568930.1"/>
    <property type="molecule type" value="Genomic_DNA"/>
</dbReference>
<evidence type="ECO:0000313" key="1">
    <source>
        <dbReference type="EMBL" id="HAE0568930.1"/>
    </source>
</evidence>
<dbReference type="Gene3D" id="3.40.630.30">
    <property type="match status" value="1"/>
</dbReference>
<dbReference type="AlphaFoldDB" id="A0A5J0XH13"/>
<reference evidence="1" key="2">
    <citation type="submission" date="2019-04" db="EMBL/GenBank/DDBJ databases">
        <authorList>
            <consortium name="NCBI Pathogen Detection Project"/>
        </authorList>
    </citation>
    <scope>NUCLEOTIDE SEQUENCE</scope>
    <source>
        <strain evidence="1">Salmonella enterica</strain>
    </source>
</reference>
<dbReference type="GO" id="GO:0016746">
    <property type="term" value="F:acyltransferase activity"/>
    <property type="evidence" value="ECO:0007669"/>
    <property type="project" value="UniProtKB-KW"/>
</dbReference>
<proteinExistence type="predicted"/>